<dbReference type="EC" id="3.6.1.29" evidence="3"/>
<dbReference type="GO" id="GO:0000166">
    <property type="term" value="F:nucleotide binding"/>
    <property type="evidence" value="ECO:0007669"/>
    <property type="project" value="UniProtKB-KW"/>
</dbReference>
<dbReference type="Gene3D" id="3.30.428.10">
    <property type="entry name" value="HIT-like"/>
    <property type="match status" value="1"/>
</dbReference>
<dbReference type="SUPFAM" id="SSF56317">
    <property type="entry name" value="Carbon-nitrogen hydrolase"/>
    <property type="match status" value="1"/>
</dbReference>
<protein>
    <recommendedName>
        <fullName evidence="10">Nitrilase and fragile histidine triad fusion protein NitFhit</fullName>
        <ecNumber evidence="3">3.6.1.29</ecNumber>
    </recommendedName>
</protein>
<dbReference type="InterPro" id="IPR036265">
    <property type="entry name" value="HIT-like_sf"/>
</dbReference>
<dbReference type="InterPro" id="IPR039383">
    <property type="entry name" value="FHIT"/>
</dbReference>
<evidence type="ECO:0000256" key="4">
    <source>
        <dbReference type="ARBA" id="ARBA00022741"/>
    </source>
</evidence>
<evidence type="ECO:0000256" key="3">
    <source>
        <dbReference type="ARBA" id="ARBA00012377"/>
    </source>
</evidence>
<dbReference type="PROSITE" id="PS51084">
    <property type="entry name" value="HIT_2"/>
    <property type="match status" value="1"/>
</dbReference>
<dbReference type="PROSITE" id="PS50263">
    <property type="entry name" value="CN_HYDROLASE"/>
    <property type="match status" value="1"/>
</dbReference>
<dbReference type="OrthoDB" id="680339at2759"/>
<comment type="catalytic activity">
    <reaction evidence="7">
        <text>P(1),P(3)-bis(5'-adenosyl) triphosphate + H2O = AMP + ADP + 2 H(+)</text>
        <dbReference type="Rhea" id="RHEA:13893"/>
        <dbReference type="ChEBI" id="CHEBI:15377"/>
        <dbReference type="ChEBI" id="CHEBI:15378"/>
        <dbReference type="ChEBI" id="CHEBI:58529"/>
        <dbReference type="ChEBI" id="CHEBI:456215"/>
        <dbReference type="ChEBI" id="CHEBI:456216"/>
        <dbReference type="EC" id="3.6.1.29"/>
    </reaction>
</comment>
<dbReference type="Gene3D" id="3.60.110.10">
    <property type="entry name" value="Carbon-nitrogen hydrolase"/>
    <property type="match status" value="1"/>
</dbReference>
<keyword evidence="4" id="KW-0547">Nucleotide-binding</keyword>
<dbReference type="CDD" id="cd07572">
    <property type="entry name" value="nit"/>
    <property type="match status" value="1"/>
</dbReference>
<evidence type="ECO:0000256" key="5">
    <source>
        <dbReference type="ARBA" id="ARBA00022801"/>
    </source>
</evidence>
<dbReference type="GO" id="GO:0047710">
    <property type="term" value="F:bis(5'-adenosyl)-triphosphatase activity"/>
    <property type="evidence" value="ECO:0007669"/>
    <property type="project" value="UniProtKB-EC"/>
</dbReference>
<keyword evidence="5" id="KW-0378">Hydrolase</keyword>
<name>A0A7R8WCT8_9CRUS</name>
<comment type="function">
    <text evidence="8">Cleaves A-5'-PPP-5'A to yield AMP and ADP.</text>
</comment>
<evidence type="ECO:0000256" key="7">
    <source>
        <dbReference type="ARBA" id="ARBA00047780"/>
    </source>
</evidence>
<evidence type="ECO:0000256" key="10">
    <source>
        <dbReference type="ARBA" id="ARBA00069577"/>
    </source>
</evidence>
<dbReference type="Pfam" id="PF01230">
    <property type="entry name" value="HIT"/>
    <property type="match status" value="1"/>
</dbReference>
<evidence type="ECO:0000256" key="8">
    <source>
        <dbReference type="ARBA" id="ARBA00057461"/>
    </source>
</evidence>
<dbReference type="PANTHER" id="PTHR23088">
    <property type="entry name" value="NITRILASE-RELATED"/>
    <property type="match status" value="1"/>
</dbReference>
<dbReference type="FunFam" id="3.60.110.10:FF:000005">
    <property type="entry name" value="nitrilase homolog 1 isoform X1"/>
    <property type="match status" value="1"/>
</dbReference>
<comment type="subunit">
    <text evidence="2">Homotetramer.</text>
</comment>
<dbReference type="InterPro" id="IPR019808">
    <property type="entry name" value="Histidine_triad_CS"/>
</dbReference>
<evidence type="ECO:0000256" key="6">
    <source>
        <dbReference type="ARBA" id="ARBA00023268"/>
    </source>
</evidence>
<dbReference type="InterPro" id="IPR036526">
    <property type="entry name" value="C-N_Hydrolase_sf"/>
</dbReference>
<keyword evidence="6" id="KW-0511">Multifunctional enzyme</keyword>
<dbReference type="AlphaFoldDB" id="A0A7R8WCT8"/>
<gene>
    <name evidence="11" type="ORF">CTOB1V02_LOCUS7115</name>
</gene>
<reference evidence="11" key="1">
    <citation type="submission" date="2020-11" db="EMBL/GenBank/DDBJ databases">
        <authorList>
            <person name="Tran Van P."/>
        </authorList>
    </citation>
    <scope>NUCLEOTIDE SEQUENCE</scope>
</reference>
<sequence length="449" mass="50655">MAVPCIGVVQMCSSGDIEENFQKCKSYILGAKDKGAEMVFLPECFDFVGRSKEETLRLSDALDGALIERFRDLARTAGVWLSLGGFHERVSEEDNSKIYNSHVLISASGDIKAVYRKCHLFDVDLPEKGVVLKESSYVKRGEEIVSPVETPIGKVGLGICYDLRFPAFSTSLCLSEGTGAQILTYPSTFTVPTGKAHWEVLLRARAIENQAFVVAAAQVGQHNEKRRSFGHALILDPWGRILAQAGGSDPELLMAKIDLNELKKRRIEMPVRSHRRADLYGDPLLPLTSGIRFPGDDEEFPWGERIKLKGSTVFCRTPFSMAFVNRKCVLPGHVLVSPLRFVRRLFDLSRQETSDLFTLVQRVQRVMERVHDTPNSTIAIQDGKHAGQSIEHLHVHIIPRKATDFGGHQDQLYEQLAAHDKKEHIEWRSEKEMVEECRMLRKYFEEGSF</sequence>
<dbReference type="CDD" id="cd01275">
    <property type="entry name" value="FHIT"/>
    <property type="match status" value="1"/>
</dbReference>
<evidence type="ECO:0000256" key="1">
    <source>
        <dbReference type="ARBA" id="ARBA00001936"/>
    </source>
</evidence>
<dbReference type="FunFam" id="3.30.428.10:FF:000011">
    <property type="entry name" value="Fragile histidine triad"/>
    <property type="match status" value="1"/>
</dbReference>
<dbReference type="EMBL" id="OB661954">
    <property type="protein sequence ID" value="CAD7229242.1"/>
    <property type="molecule type" value="Genomic_DNA"/>
</dbReference>
<organism evidence="11">
    <name type="scientific">Cyprideis torosa</name>
    <dbReference type="NCBI Taxonomy" id="163714"/>
    <lineage>
        <taxon>Eukaryota</taxon>
        <taxon>Metazoa</taxon>
        <taxon>Ecdysozoa</taxon>
        <taxon>Arthropoda</taxon>
        <taxon>Crustacea</taxon>
        <taxon>Oligostraca</taxon>
        <taxon>Ostracoda</taxon>
        <taxon>Podocopa</taxon>
        <taxon>Podocopida</taxon>
        <taxon>Cytherocopina</taxon>
        <taxon>Cytheroidea</taxon>
        <taxon>Cytherideidae</taxon>
        <taxon>Cyprideis</taxon>
    </lineage>
</organism>
<dbReference type="InterPro" id="IPR045254">
    <property type="entry name" value="Nit1/2_C-N_Hydrolase"/>
</dbReference>
<dbReference type="InterPro" id="IPR011146">
    <property type="entry name" value="HIT-like"/>
</dbReference>
<evidence type="ECO:0000256" key="9">
    <source>
        <dbReference type="ARBA" id="ARBA00061127"/>
    </source>
</evidence>
<comment type="similarity">
    <text evidence="9">In the N-terminal section; belongs to the UPF0012 family.</text>
</comment>
<accession>A0A7R8WCT8</accession>
<comment type="cofactor">
    <cofactor evidence="1">
        <name>Mn(2+)</name>
        <dbReference type="ChEBI" id="CHEBI:29035"/>
    </cofactor>
</comment>
<dbReference type="Pfam" id="PF00795">
    <property type="entry name" value="CN_hydrolase"/>
    <property type="match status" value="1"/>
</dbReference>
<dbReference type="GO" id="GO:0016811">
    <property type="term" value="F:hydrolase activity, acting on carbon-nitrogen (but not peptide) bonds, in linear amides"/>
    <property type="evidence" value="ECO:0007669"/>
    <property type="project" value="InterPro"/>
</dbReference>
<proteinExistence type="inferred from homology"/>
<dbReference type="PANTHER" id="PTHR23088:SF27">
    <property type="entry name" value="DEAMINATED GLUTATHIONE AMIDASE"/>
    <property type="match status" value="1"/>
</dbReference>
<dbReference type="PROSITE" id="PS00892">
    <property type="entry name" value="HIT_1"/>
    <property type="match status" value="1"/>
</dbReference>
<evidence type="ECO:0000256" key="2">
    <source>
        <dbReference type="ARBA" id="ARBA00011881"/>
    </source>
</evidence>
<dbReference type="SUPFAM" id="SSF54197">
    <property type="entry name" value="HIT-like"/>
    <property type="match status" value="1"/>
</dbReference>
<evidence type="ECO:0000313" key="11">
    <source>
        <dbReference type="EMBL" id="CAD7229242.1"/>
    </source>
</evidence>
<dbReference type="InterPro" id="IPR003010">
    <property type="entry name" value="C-N_Hydrolase"/>
</dbReference>